<dbReference type="SUPFAM" id="SSF58038">
    <property type="entry name" value="SNARE fusion complex"/>
    <property type="match status" value="1"/>
</dbReference>
<evidence type="ECO:0000259" key="3">
    <source>
        <dbReference type="PROSITE" id="PS50192"/>
    </source>
</evidence>
<dbReference type="Proteomes" id="UP000188268">
    <property type="component" value="Unassembled WGS sequence"/>
</dbReference>
<sequence length="242" mass="27202">MEPNSNRENPLHVFSLFLSNPFGYFSETKILKNDILFRVDEICKKYENYEVEKQRALAAFADDAFAALFTGVEDDIDKALVKSEMASTEKNRAAAVAMCAEVRRLKARLIEQVPQLQKLAKKKVKGISKEDQEARLDLVLALPDRIRAIPDGPTPAANKTGGWGPSSSNKNIKFDSSEGLDTLKNIALDMNEELDKQVPLMDEIDTKVDKATSDLQRTNVRLKKTINEIRSSRNFCIDIILL</sequence>
<evidence type="ECO:0000313" key="4">
    <source>
        <dbReference type="EMBL" id="OMO97979.1"/>
    </source>
</evidence>
<organism evidence="4 5">
    <name type="scientific">Corchorus capsularis</name>
    <name type="common">Jute</name>
    <dbReference type="NCBI Taxonomy" id="210143"/>
    <lineage>
        <taxon>Eukaryota</taxon>
        <taxon>Viridiplantae</taxon>
        <taxon>Streptophyta</taxon>
        <taxon>Embryophyta</taxon>
        <taxon>Tracheophyta</taxon>
        <taxon>Spermatophyta</taxon>
        <taxon>Magnoliopsida</taxon>
        <taxon>eudicotyledons</taxon>
        <taxon>Gunneridae</taxon>
        <taxon>Pentapetalae</taxon>
        <taxon>rosids</taxon>
        <taxon>malvids</taxon>
        <taxon>Malvales</taxon>
        <taxon>Malvaceae</taxon>
        <taxon>Grewioideae</taxon>
        <taxon>Apeibeae</taxon>
        <taxon>Corchorus</taxon>
    </lineage>
</organism>
<keyword evidence="1" id="KW-0653">Protein transport</keyword>
<evidence type="ECO:0000313" key="5">
    <source>
        <dbReference type="Proteomes" id="UP000188268"/>
    </source>
</evidence>
<dbReference type="Gene3D" id="1.20.5.110">
    <property type="match status" value="1"/>
</dbReference>
<dbReference type="InterPro" id="IPR000727">
    <property type="entry name" value="T_SNARE_dom"/>
</dbReference>
<dbReference type="CDD" id="cd15841">
    <property type="entry name" value="SNARE_Qc"/>
    <property type="match status" value="1"/>
</dbReference>
<keyword evidence="5" id="KW-1185">Reference proteome</keyword>
<dbReference type="AlphaFoldDB" id="A0A1R3JSW1"/>
<dbReference type="STRING" id="210143.A0A1R3JSW1"/>
<proteinExistence type="predicted"/>
<name>A0A1R3JSW1_COCAP</name>
<dbReference type="PROSITE" id="PS50192">
    <property type="entry name" value="T_SNARE"/>
    <property type="match status" value="1"/>
</dbReference>
<dbReference type="GO" id="GO:0015031">
    <property type="term" value="P:protein transport"/>
    <property type="evidence" value="ECO:0007669"/>
    <property type="project" value="UniProtKB-KW"/>
</dbReference>
<keyword evidence="1" id="KW-0813">Transport</keyword>
<feature type="region of interest" description="Disordered" evidence="2">
    <location>
        <begin position="150"/>
        <end position="171"/>
    </location>
</feature>
<gene>
    <name evidence="4" type="ORF">CCACVL1_04387</name>
</gene>
<accession>A0A1R3JSW1</accession>
<evidence type="ECO:0000256" key="2">
    <source>
        <dbReference type="SAM" id="MobiDB-lite"/>
    </source>
</evidence>
<reference evidence="4 5" key="1">
    <citation type="submission" date="2013-09" db="EMBL/GenBank/DDBJ databases">
        <title>Corchorus capsularis genome sequencing.</title>
        <authorList>
            <person name="Alam M."/>
            <person name="Haque M.S."/>
            <person name="Islam M.S."/>
            <person name="Emdad E.M."/>
            <person name="Islam M.M."/>
            <person name="Ahmed B."/>
            <person name="Halim A."/>
            <person name="Hossen Q.M.M."/>
            <person name="Hossain M.Z."/>
            <person name="Ahmed R."/>
            <person name="Khan M.M."/>
            <person name="Islam R."/>
            <person name="Rashid M.M."/>
            <person name="Khan S.A."/>
            <person name="Rahman M.S."/>
            <person name="Alam M."/>
        </authorList>
    </citation>
    <scope>NUCLEOTIDE SEQUENCE [LARGE SCALE GENOMIC DNA]</scope>
    <source>
        <strain evidence="5">cv. CVL-1</strain>
        <tissue evidence="4">Whole seedling</tissue>
    </source>
</reference>
<dbReference type="EMBL" id="AWWV01007156">
    <property type="protein sequence ID" value="OMO97979.1"/>
    <property type="molecule type" value="Genomic_DNA"/>
</dbReference>
<feature type="domain" description="T-SNARE coiled-coil homology" evidence="3">
    <location>
        <begin position="180"/>
        <end position="225"/>
    </location>
</feature>
<dbReference type="OrthoDB" id="29755at2759"/>
<comment type="caution">
    <text evidence="4">The sequence shown here is derived from an EMBL/GenBank/DDBJ whole genome shotgun (WGS) entry which is preliminary data.</text>
</comment>
<evidence type="ECO:0000256" key="1">
    <source>
        <dbReference type="ARBA" id="ARBA00022927"/>
    </source>
</evidence>
<feature type="non-terminal residue" evidence="4">
    <location>
        <position position="242"/>
    </location>
</feature>
<dbReference type="Pfam" id="PF05739">
    <property type="entry name" value="SNARE"/>
    <property type="match status" value="1"/>
</dbReference>
<protein>
    <recommendedName>
        <fullName evidence="3">t-SNARE coiled-coil homology domain-containing protein</fullName>
    </recommendedName>
</protein>